<reference evidence="7 8" key="1">
    <citation type="submission" date="2015-12" db="EMBL/GenBank/DDBJ databases">
        <title>Genome sequence of Tistrella mobilis MCCC 1A02139.</title>
        <authorList>
            <person name="Lu L."/>
            <person name="Lai Q."/>
            <person name="Shao Z."/>
            <person name="Qian P."/>
        </authorList>
    </citation>
    <scope>NUCLEOTIDE SEQUENCE [LARGE SCALE GENOMIC DNA]</scope>
    <source>
        <strain evidence="7 8">MCCC 1A02139</strain>
    </source>
</reference>
<dbReference type="Gene3D" id="2.60.120.330">
    <property type="entry name" value="B-lactam Antibiotic, Isopenicillin N Synthase, Chain"/>
    <property type="match status" value="1"/>
</dbReference>
<keyword evidence="4 5" id="KW-0408">Iron</keyword>
<dbReference type="GeneID" id="97243070"/>
<dbReference type="PANTHER" id="PTHR10209">
    <property type="entry name" value="OXIDOREDUCTASE, 2OG-FE II OXYGENASE FAMILY PROTEIN"/>
    <property type="match status" value="1"/>
</dbReference>
<evidence type="ECO:0000256" key="3">
    <source>
        <dbReference type="ARBA" id="ARBA00023002"/>
    </source>
</evidence>
<evidence type="ECO:0000256" key="2">
    <source>
        <dbReference type="ARBA" id="ARBA00022723"/>
    </source>
</evidence>
<sequence length="336" mass="37483">MPLENVPIIDLAGYYDGTPDGKAKVAAEVGRACRDIGFMVVTGHQVPADLVASTYDISRQFFDLPEPVKRKVAQPSPDQVRGYSGLCEEGLSYSLDDPTPPDLKESFSVGPIDVPRDDPYFTEGSAAVHFAPNLWPDEDLPALRPIWEAYFKSQETLAADLMRLFALALDLPESFFDDKIDRHISMFRVLNYPDQQDEPLPGQMRAGAHSDYGSLTIVRQEDRPGGLQVRNKLGEWVDVPFIPGSFVVNIGDLMMQWTNDTWISTMHRVINPPRDRALDSRRISLVFFHQPNYDAMVSCLESCEGPGNPAKYAPVSSGDHLYMKFTKQTAQGRDAA</sequence>
<feature type="domain" description="Fe2OG dioxygenase" evidence="6">
    <location>
        <begin position="182"/>
        <end position="291"/>
    </location>
</feature>
<dbReference type="PROSITE" id="PS51471">
    <property type="entry name" value="FE2OG_OXY"/>
    <property type="match status" value="1"/>
</dbReference>
<protein>
    <submittedName>
        <fullName evidence="7">2OG-Fe(II) oxygenase</fullName>
    </submittedName>
</protein>
<dbReference type="OrthoDB" id="21825at2"/>
<proteinExistence type="inferred from homology"/>
<dbReference type="InterPro" id="IPR027443">
    <property type="entry name" value="IPNS-like_sf"/>
</dbReference>
<dbReference type="InterPro" id="IPR026992">
    <property type="entry name" value="DIOX_N"/>
</dbReference>
<dbReference type="Pfam" id="PF14226">
    <property type="entry name" value="DIOX_N"/>
    <property type="match status" value="1"/>
</dbReference>
<comment type="caution">
    <text evidence="7">The sequence shown here is derived from an EMBL/GenBank/DDBJ whole genome shotgun (WGS) entry which is preliminary data.</text>
</comment>
<dbReference type="SUPFAM" id="SSF51197">
    <property type="entry name" value="Clavaminate synthase-like"/>
    <property type="match status" value="1"/>
</dbReference>
<dbReference type="InterPro" id="IPR005123">
    <property type="entry name" value="Oxoglu/Fe-dep_dioxygenase_dom"/>
</dbReference>
<dbReference type="Pfam" id="PF03171">
    <property type="entry name" value="2OG-FeII_Oxy"/>
    <property type="match status" value="1"/>
</dbReference>
<accession>A0A162K4N5</accession>
<keyword evidence="3 5" id="KW-0560">Oxidoreductase</keyword>
<comment type="similarity">
    <text evidence="1 5">Belongs to the iron/ascorbate-dependent oxidoreductase family.</text>
</comment>
<organism evidence="7 8">
    <name type="scientific">Tistrella mobilis</name>
    <dbReference type="NCBI Taxonomy" id="171437"/>
    <lineage>
        <taxon>Bacteria</taxon>
        <taxon>Pseudomonadati</taxon>
        <taxon>Pseudomonadota</taxon>
        <taxon>Alphaproteobacteria</taxon>
        <taxon>Geminicoccales</taxon>
        <taxon>Geminicoccaceae</taxon>
        <taxon>Tistrella</taxon>
    </lineage>
</organism>
<dbReference type="GO" id="GO:0046872">
    <property type="term" value="F:metal ion binding"/>
    <property type="evidence" value="ECO:0007669"/>
    <property type="project" value="UniProtKB-KW"/>
</dbReference>
<evidence type="ECO:0000256" key="5">
    <source>
        <dbReference type="RuleBase" id="RU003682"/>
    </source>
</evidence>
<dbReference type="PRINTS" id="PR00682">
    <property type="entry name" value="IPNSYNTHASE"/>
</dbReference>
<dbReference type="InterPro" id="IPR044861">
    <property type="entry name" value="IPNS-like_FE2OG_OXY"/>
</dbReference>
<dbReference type="AlphaFoldDB" id="A0A162K4N5"/>
<keyword evidence="2 5" id="KW-0479">Metal-binding</keyword>
<dbReference type="GO" id="GO:0016491">
    <property type="term" value="F:oxidoreductase activity"/>
    <property type="evidence" value="ECO:0007669"/>
    <property type="project" value="UniProtKB-KW"/>
</dbReference>
<evidence type="ECO:0000313" key="8">
    <source>
        <dbReference type="Proteomes" id="UP000075787"/>
    </source>
</evidence>
<evidence type="ECO:0000259" key="6">
    <source>
        <dbReference type="PROSITE" id="PS51471"/>
    </source>
</evidence>
<evidence type="ECO:0000256" key="4">
    <source>
        <dbReference type="ARBA" id="ARBA00023004"/>
    </source>
</evidence>
<dbReference type="Proteomes" id="UP000075787">
    <property type="component" value="Unassembled WGS sequence"/>
</dbReference>
<evidence type="ECO:0000256" key="1">
    <source>
        <dbReference type="ARBA" id="ARBA00008056"/>
    </source>
</evidence>
<gene>
    <name evidence="7" type="ORF">AUP44_12710</name>
</gene>
<evidence type="ECO:0000313" key="7">
    <source>
        <dbReference type="EMBL" id="KYO50475.1"/>
    </source>
</evidence>
<dbReference type="RefSeq" id="WP_062767940.1">
    <property type="nucleotide sequence ID" value="NZ_CP121045.1"/>
</dbReference>
<dbReference type="EMBL" id="LPZR01000197">
    <property type="protein sequence ID" value="KYO50475.1"/>
    <property type="molecule type" value="Genomic_DNA"/>
</dbReference>
<name>A0A162K4N5_9PROT</name>
<dbReference type="PANTHER" id="PTHR10209:SF881">
    <property type="entry name" value="FI07970P-RELATED"/>
    <property type="match status" value="1"/>
</dbReference>